<evidence type="ECO:0000256" key="2">
    <source>
        <dbReference type="SAM" id="Phobius"/>
    </source>
</evidence>
<feature type="compositionally biased region" description="Basic and acidic residues" evidence="1">
    <location>
        <begin position="1"/>
        <end position="11"/>
    </location>
</feature>
<keyword evidence="2" id="KW-1133">Transmembrane helix</keyword>
<keyword evidence="2" id="KW-0812">Transmembrane</keyword>
<keyword evidence="2" id="KW-0472">Membrane</keyword>
<feature type="transmembrane region" description="Helical" evidence="2">
    <location>
        <begin position="37"/>
        <end position="58"/>
    </location>
</feature>
<organism evidence="3 4">
    <name type="scientific">Methylobacterium oryzae</name>
    <dbReference type="NCBI Taxonomy" id="334852"/>
    <lineage>
        <taxon>Bacteria</taxon>
        <taxon>Pseudomonadati</taxon>
        <taxon>Pseudomonadota</taxon>
        <taxon>Alphaproteobacteria</taxon>
        <taxon>Hyphomicrobiales</taxon>
        <taxon>Methylobacteriaceae</taxon>
        <taxon>Methylobacterium</taxon>
    </lineage>
</organism>
<protein>
    <submittedName>
        <fullName evidence="3">Uncharacterized protein</fullName>
    </submittedName>
</protein>
<keyword evidence="4" id="KW-1185">Reference proteome</keyword>
<reference evidence="3 4" key="1">
    <citation type="journal article" date="2012" name="Genet. Mol. Biol.">
        <title>Analysis of 16S rRNA and mxaF genes revealing insights into Methylobacterium niche-specific plant association.</title>
        <authorList>
            <person name="Dourado M.N."/>
            <person name="Andreote F.D."/>
            <person name="Dini-Andreote F."/>
            <person name="Conti R."/>
            <person name="Araujo J.M."/>
            <person name="Araujo W.L."/>
        </authorList>
    </citation>
    <scope>NUCLEOTIDE SEQUENCE [LARGE SCALE GENOMIC DNA]</scope>
    <source>
        <strain evidence="3 4">TC3-10</strain>
    </source>
</reference>
<dbReference type="Proteomes" id="UP001355206">
    <property type="component" value="Unassembled WGS sequence"/>
</dbReference>
<feature type="region of interest" description="Disordered" evidence="1">
    <location>
        <begin position="1"/>
        <end position="33"/>
    </location>
</feature>
<evidence type="ECO:0000313" key="4">
    <source>
        <dbReference type="Proteomes" id="UP001355206"/>
    </source>
</evidence>
<dbReference type="EMBL" id="MLCA01000010">
    <property type="protein sequence ID" value="MEE7493040.1"/>
    <property type="molecule type" value="Genomic_DNA"/>
</dbReference>
<evidence type="ECO:0000256" key="1">
    <source>
        <dbReference type="SAM" id="MobiDB-lite"/>
    </source>
</evidence>
<evidence type="ECO:0000313" key="3">
    <source>
        <dbReference type="EMBL" id="MEE7493040.1"/>
    </source>
</evidence>
<comment type="caution">
    <text evidence="3">The sequence shown here is derived from an EMBL/GenBank/DDBJ whole genome shotgun (WGS) entry which is preliminary data.</text>
</comment>
<name>A0ABU7TV23_9HYPH</name>
<sequence>MMLEAVMDRSDNVVQLRPPSAPSRALARSRPEPERGLADVLVVGGALAGLMLIAQQLVLGLSAG</sequence>
<accession>A0ABU7TV23</accession>
<dbReference type="RefSeq" id="WP_331303329.1">
    <property type="nucleotide sequence ID" value="NZ_MLCA01000010.1"/>
</dbReference>
<proteinExistence type="predicted"/>
<gene>
    <name evidence="3" type="ORF">MOTC310_22250</name>
</gene>